<dbReference type="RefSeq" id="XP_013268604.1">
    <property type="nucleotide sequence ID" value="XM_013413150.1"/>
</dbReference>
<dbReference type="VEuPathDB" id="FungiDB:Z518_09194"/>
<dbReference type="AlphaFoldDB" id="A0A0D2GSZ7"/>
<feature type="compositionally biased region" description="Basic and acidic residues" evidence="5">
    <location>
        <begin position="77"/>
        <end position="104"/>
    </location>
</feature>
<keyword evidence="2" id="KW-0648">Protein biosynthesis</keyword>
<dbReference type="Proteomes" id="UP000053617">
    <property type="component" value="Unassembled WGS sequence"/>
</dbReference>
<evidence type="ECO:0000256" key="3">
    <source>
        <dbReference type="ARBA" id="ARBA00024909"/>
    </source>
</evidence>
<accession>A0A0D2GSZ7</accession>
<proteinExistence type="inferred from homology"/>
<organism evidence="7 8">
    <name type="scientific">Rhinocladiella mackenziei CBS 650.93</name>
    <dbReference type="NCBI Taxonomy" id="1442369"/>
    <lineage>
        <taxon>Eukaryota</taxon>
        <taxon>Fungi</taxon>
        <taxon>Dikarya</taxon>
        <taxon>Ascomycota</taxon>
        <taxon>Pezizomycotina</taxon>
        <taxon>Eurotiomycetes</taxon>
        <taxon>Chaetothyriomycetidae</taxon>
        <taxon>Chaetothyriales</taxon>
        <taxon>Herpotrichiellaceae</taxon>
        <taxon>Rhinocladiella</taxon>
    </lineage>
</organism>
<dbReference type="InterPro" id="IPR002661">
    <property type="entry name" value="Ribosome_recyc_fac"/>
</dbReference>
<dbReference type="Gene3D" id="1.10.132.20">
    <property type="entry name" value="Ribosome-recycling factor"/>
    <property type="match status" value="1"/>
</dbReference>
<protein>
    <recommendedName>
        <fullName evidence="6">Ribosome recycling factor domain-containing protein</fullName>
    </recommendedName>
</protein>
<name>A0A0D2GSZ7_9EURO</name>
<dbReference type="SUPFAM" id="SSF55194">
    <property type="entry name" value="Ribosome recycling factor, RRF"/>
    <property type="match status" value="1"/>
</dbReference>
<keyword evidence="4" id="KW-0175">Coiled coil</keyword>
<evidence type="ECO:0000313" key="8">
    <source>
        <dbReference type="Proteomes" id="UP000053617"/>
    </source>
</evidence>
<dbReference type="InterPro" id="IPR023584">
    <property type="entry name" value="Ribosome_recyc_fac_dom"/>
</dbReference>
<evidence type="ECO:0000256" key="2">
    <source>
        <dbReference type="ARBA" id="ARBA00022917"/>
    </source>
</evidence>
<evidence type="ECO:0000313" key="7">
    <source>
        <dbReference type="EMBL" id="KIX01468.1"/>
    </source>
</evidence>
<feature type="coiled-coil region" evidence="4">
    <location>
        <begin position="233"/>
        <end position="289"/>
    </location>
</feature>
<dbReference type="GO" id="GO:0005739">
    <property type="term" value="C:mitochondrion"/>
    <property type="evidence" value="ECO:0007669"/>
    <property type="project" value="TreeGrafter"/>
</dbReference>
<dbReference type="InterPro" id="IPR036191">
    <property type="entry name" value="RRF_sf"/>
</dbReference>
<keyword evidence="8" id="KW-1185">Reference proteome</keyword>
<dbReference type="Pfam" id="PF01765">
    <property type="entry name" value="RRF"/>
    <property type="match status" value="1"/>
</dbReference>
<feature type="region of interest" description="Disordered" evidence="5">
    <location>
        <begin position="50"/>
        <end position="104"/>
    </location>
</feature>
<evidence type="ECO:0000256" key="4">
    <source>
        <dbReference type="SAM" id="Coils"/>
    </source>
</evidence>
<dbReference type="PANTHER" id="PTHR20982:SF3">
    <property type="entry name" value="MITOCHONDRIAL RIBOSOME RECYCLING FACTOR PSEUDO 1"/>
    <property type="match status" value="1"/>
</dbReference>
<comment type="function">
    <text evidence="3">Necessary for protein synthesis in mitochondria. Functions as a ribosome recycling factor in mitochondria.</text>
</comment>
<reference evidence="7 8" key="1">
    <citation type="submission" date="2015-01" db="EMBL/GenBank/DDBJ databases">
        <title>The Genome Sequence of Rhinocladiella mackenzie CBS 650.93.</title>
        <authorList>
            <consortium name="The Broad Institute Genomics Platform"/>
            <person name="Cuomo C."/>
            <person name="de Hoog S."/>
            <person name="Gorbushina A."/>
            <person name="Stielow B."/>
            <person name="Teixiera M."/>
            <person name="Abouelleil A."/>
            <person name="Chapman S.B."/>
            <person name="Priest M."/>
            <person name="Young S.K."/>
            <person name="Wortman J."/>
            <person name="Nusbaum C."/>
            <person name="Birren B."/>
        </authorList>
    </citation>
    <scope>NUCLEOTIDE SEQUENCE [LARGE SCALE GENOMIC DNA]</scope>
    <source>
        <strain evidence="7 8">CBS 650.93</strain>
    </source>
</reference>
<sequence>MPSRDAAVQFLYQTFSASRLQRTSRQSLFLCLQCRNLSLYPLTRTNHLKPQKPHLHAFSTTSPLGKKSSSSSKSSRKSPEVASPKDKETRIPDHAATHGKDKEIDPYDFTDLNAGIAKAIARLKDALVKTRDAGRITPEMIEALPVEINVKGHDAHGGPAHKEKLKIRDLASVVQKGGRMAQVFCAEEAHVKPITSAIQASPYSLVPQHDEHNPLCIIIPVPPATAETRAQARAEAKKVFDRASQELRNARGDAQKRHRKMELEKLVVADELRKSHKQMEDVVKKGQEECKRVYEQAVKSLDG</sequence>
<comment type="similarity">
    <text evidence="1">Belongs to the RRF family.</text>
</comment>
<dbReference type="GeneID" id="25297265"/>
<evidence type="ECO:0000256" key="1">
    <source>
        <dbReference type="ARBA" id="ARBA00005912"/>
    </source>
</evidence>
<dbReference type="GO" id="GO:0006412">
    <property type="term" value="P:translation"/>
    <property type="evidence" value="ECO:0007669"/>
    <property type="project" value="UniProtKB-KW"/>
</dbReference>
<dbReference type="PANTHER" id="PTHR20982">
    <property type="entry name" value="RIBOSOME RECYCLING FACTOR"/>
    <property type="match status" value="1"/>
</dbReference>
<dbReference type="EMBL" id="KN847481">
    <property type="protein sequence ID" value="KIX01468.1"/>
    <property type="molecule type" value="Genomic_DNA"/>
</dbReference>
<dbReference type="STRING" id="1442369.A0A0D2GSZ7"/>
<dbReference type="GO" id="GO:0043023">
    <property type="term" value="F:ribosomal large subunit binding"/>
    <property type="evidence" value="ECO:0007669"/>
    <property type="project" value="TreeGrafter"/>
</dbReference>
<evidence type="ECO:0000256" key="5">
    <source>
        <dbReference type="SAM" id="MobiDB-lite"/>
    </source>
</evidence>
<dbReference type="HOGENOM" id="CLU_057161_0_0_1"/>
<gene>
    <name evidence="7" type="ORF">Z518_09194</name>
</gene>
<dbReference type="Gene3D" id="3.30.1360.40">
    <property type="match status" value="1"/>
</dbReference>
<evidence type="ECO:0000259" key="6">
    <source>
        <dbReference type="Pfam" id="PF01765"/>
    </source>
</evidence>
<dbReference type="OrthoDB" id="407355at2759"/>
<feature type="domain" description="Ribosome recycling factor" evidence="6">
    <location>
        <begin position="126"/>
        <end position="301"/>
    </location>
</feature>